<dbReference type="GO" id="GO:0005773">
    <property type="term" value="C:vacuole"/>
    <property type="evidence" value="ECO:0007669"/>
    <property type="project" value="GOC"/>
</dbReference>
<dbReference type="Proteomes" id="UP000717996">
    <property type="component" value="Unassembled WGS sequence"/>
</dbReference>
<dbReference type="PANTHER" id="PTHR28051:SF1">
    <property type="entry name" value="PROTEIN MTL1-RELATED"/>
    <property type="match status" value="1"/>
</dbReference>
<dbReference type="GO" id="GO:0007039">
    <property type="term" value="P:protein catabolic process in the vacuole"/>
    <property type="evidence" value="ECO:0007669"/>
    <property type="project" value="TreeGrafter"/>
</dbReference>
<protein>
    <submittedName>
        <fullName evidence="2">Uncharacterized protein</fullName>
    </submittedName>
</protein>
<dbReference type="OMA" id="MARNCTH"/>
<dbReference type="GO" id="GO:0042149">
    <property type="term" value="P:cellular response to glucose starvation"/>
    <property type="evidence" value="ECO:0007669"/>
    <property type="project" value="TreeGrafter"/>
</dbReference>
<dbReference type="OrthoDB" id="5563539at2759"/>
<reference evidence="2" key="1">
    <citation type="journal article" date="2020" name="Microb. Genom.">
        <title>Genetic diversity of clinical and environmental Mucorales isolates obtained from an investigation of mucormycosis cases among solid organ transplant recipients.</title>
        <authorList>
            <person name="Nguyen M.H."/>
            <person name="Kaul D."/>
            <person name="Muto C."/>
            <person name="Cheng S.J."/>
            <person name="Richter R.A."/>
            <person name="Bruno V.M."/>
            <person name="Liu G."/>
            <person name="Beyhan S."/>
            <person name="Sundermann A.J."/>
            <person name="Mounaud S."/>
            <person name="Pasculle A.W."/>
            <person name="Nierman W.C."/>
            <person name="Driscoll E."/>
            <person name="Cumbie R."/>
            <person name="Clancy C.J."/>
            <person name="Dupont C.L."/>
        </authorList>
    </citation>
    <scope>NUCLEOTIDE SEQUENCE</scope>
    <source>
        <strain evidence="2">GL16</strain>
    </source>
</reference>
<sequence length="266" mass="31323">MKAEYCVDYLSYKWKTDDLIQTYRETRKHLVVNKDRHEEYKLKRLQNALWREMARNCTSNLSQSNGLIDPSSVSWQKESDITWLYGPIYTITNHETQTHATSTRSCIQGIKPVLKKHIPVQQHSPLPTCSDDMLMIDYDYYYHYSSSTTSSHNTSLVSSRNNSFSSISTNATTATTHKMVYFNPEIIEIEYQPEYPVSITPTLFPFIEEEQEDELWSSLLIYVQRNHSTINLFILLLKSFVSITTTWLLYQRLSRLWAMKKQKKFL</sequence>
<keyword evidence="1" id="KW-1133">Transmembrane helix</keyword>
<proteinExistence type="predicted"/>
<evidence type="ECO:0000256" key="1">
    <source>
        <dbReference type="SAM" id="Phobius"/>
    </source>
</evidence>
<accession>A0A9P6XW49</accession>
<evidence type="ECO:0000313" key="3">
    <source>
        <dbReference type="Proteomes" id="UP000717996"/>
    </source>
</evidence>
<keyword evidence="1" id="KW-0812">Transmembrane</keyword>
<dbReference type="AlphaFoldDB" id="A0A9P6XW49"/>
<evidence type="ECO:0000313" key="2">
    <source>
        <dbReference type="EMBL" id="KAG1533827.1"/>
    </source>
</evidence>
<name>A0A9P6XW49_RHIOR</name>
<feature type="transmembrane region" description="Helical" evidence="1">
    <location>
        <begin position="230"/>
        <end position="250"/>
    </location>
</feature>
<organism evidence="2 3">
    <name type="scientific">Rhizopus oryzae</name>
    <name type="common">Mucormycosis agent</name>
    <name type="synonym">Rhizopus arrhizus var. delemar</name>
    <dbReference type="NCBI Taxonomy" id="64495"/>
    <lineage>
        <taxon>Eukaryota</taxon>
        <taxon>Fungi</taxon>
        <taxon>Fungi incertae sedis</taxon>
        <taxon>Mucoromycota</taxon>
        <taxon>Mucoromycotina</taxon>
        <taxon>Mucoromycetes</taxon>
        <taxon>Mucorales</taxon>
        <taxon>Mucorineae</taxon>
        <taxon>Rhizopodaceae</taxon>
        <taxon>Rhizopus</taxon>
    </lineage>
</organism>
<dbReference type="PANTHER" id="PTHR28051">
    <property type="entry name" value="PROTEIN MTL1-RELATED"/>
    <property type="match status" value="1"/>
</dbReference>
<comment type="caution">
    <text evidence="2">The sequence shown here is derived from an EMBL/GenBank/DDBJ whole genome shotgun (WGS) entry which is preliminary data.</text>
</comment>
<dbReference type="InterPro" id="IPR052292">
    <property type="entry name" value="Glucose_repression_reg"/>
</dbReference>
<gene>
    <name evidence="2" type="ORF">G6F51_012418</name>
</gene>
<dbReference type="EMBL" id="JAANIT010003606">
    <property type="protein sequence ID" value="KAG1533827.1"/>
    <property type="molecule type" value="Genomic_DNA"/>
</dbReference>
<keyword evidence="1" id="KW-0472">Membrane</keyword>